<dbReference type="AlphaFoldDB" id="H2Z1A0"/>
<keyword evidence="5" id="KW-0862">Zinc</keyword>
<dbReference type="Pfam" id="PF00096">
    <property type="entry name" value="zf-C2H2"/>
    <property type="match status" value="4"/>
</dbReference>
<dbReference type="SUPFAM" id="SSF57667">
    <property type="entry name" value="beta-beta-alpha zinc fingers"/>
    <property type="match status" value="2"/>
</dbReference>
<dbReference type="SMART" id="SM00355">
    <property type="entry name" value="ZnF_C2H2"/>
    <property type="match status" value="4"/>
</dbReference>
<dbReference type="FunFam" id="3.30.160.60:FF:000358">
    <property type="entry name" value="zinc finger protein 24"/>
    <property type="match status" value="1"/>
</dbReference>
<dbReference type="PANTHER" id="PTHR16515:SF66">
    <property type="entry name" value="C2H2-TYPE DOMAIN-CONTAINING PROTEIN"/>
    <property type="match status" value="1"/>
</dbReference>
<evidence type="ECO:0000313" key="10">
    <source>
        <dbReference type="Ensembl" id="ENSCSAVP00000011362.1"/>
    </source>
</evidence>
<evidence type="ECO:0000259" key="9">
    <source>
        <dbReference type="PROSITE" id="PS50157"/>
    </source>
</evidence>
<feature type="domain" description="C2H2-type" evidence="9">
    <location>
        <begin position="98"/>
        <end position="125"/>
    </location>
</feature>
<feature type="domain" description="C2H2-type" evidence="9">
    <location>
        <begin position="126"/>
        <end position="153"/>
    </location>
</feature>
<dbReference type="PROSITE" id="PS50157">
    <property type="entry name" value="ZINC_FINGER_C2H2_2"/>
    <property type="match status" value="4"/>
</dbReference>
<dbReference type="PANTHER" id="PTHR16515">
    <property type="entry name" value="PR DOMAIN ZINC FINGER PROTEIN"/>
    <property type="match status" value="1"/>
</dbReference>
<name>H2Z1A0_CIOSA</name>
<protein>
    <recommendedName>
        <fullName evidence="9">C2H2-type domain-containing protein</fullName>
    </recommendedName>
</protein>
<reference evidence="10" key="2">
    <citation type="submission" date="2025-08" db="UniProtKB">
        <authorList>
            <consortium name="Ensembl"/>
        </authorList>
    </citation>
    <scope>IDENTIFICATION</scope>
</reference>
<keyword evidence="2" id="KW-0479">Metal-binding</keyword>
<dbReference type="FunFam" id="3.30.160.60:FF:001963">
    <property type="entry name" value="Replication initiator 1"/>
    <property type="match status" value="1"/>
</dbReference>
<feature type="domain" description="C2H2-type" evidence="9">
    <location>
        <begin position="70"/>
        <end position="97"/>
    </location>
</feature>
<proteinExistence type="predicted"/>
<feature type="compositionally biased region" description="Low complexity" evidence="8">
    <location>
        <begin position="161"/>
        <end position="181"/>
    </location>
</feature>
<evidence type="ECO:0000256" key="2">
    <source>
        <dbReference type="ARBA" id="ARBA00022723"/>
    </source>
</evidence>
<dbReference type="GeneTree" id="ENSGT00940000161979"/>
<dbReference type="InterPro" id="IPR050331">
    <property type="entry name" value="Zinc_finger"/>
</dbReference>
<dbReference type="InterPro" id="IPR036236">
    <property type="entry name" value="Znf_C2H2_sf"/>
</dbReference>
<dbReference type="HOGENOM" id="CLU_610532_0_0_1"/>
<sequence length="449" mass="49364">MTLSERVLISAVADKDTVSLVQKESGRGRHKELELNGPVHPNVCQYCPKSFQKPSDLARHVRIHTGDKPFTCSRCGKSFSLKSTLVVHEKAHLQNKMFRCHICDIMYASKASLKVHMRLHTGAKPYKCSLCPMTFRASSHRKSHMATHMVMRTKAKDSLKTKTNSGENKSSSSPKPSTQPSVFWPDMGLTVPMESLLSGNLFQNETDSIPISINPSNMELVEEDGLRLQIDPLMQQNMDEQTTNKQVNASTISQSQQPLLSSCYNPTSSEATFVSSSSVYPCTTPTWPPPNVVIQPISNLCYQPLQNVGDSAVGLSDETRQQFQEINIAVPSSLAGITQQLLQSPLVVTLNNENNEKNQEFTVNLNNPAVIQAVQQALSNLATVRLQGQDENLNASDITLTINPQDISSQVVTNEVTISDDIGQTSTSAGTHLNSIGSWNTVSTQLFHT</sequence>
<comment type="subcellular location">
    <subcellularLocation>
        <location evidence="1">Nucleus</location>
    </subcellularLocation>
</comment>
<dbReference type="FunFam" id="3.30.160.60:FF:000446">
    <property type="entry name" value="Zinc finger protein"/>
    <property type="match status" value="1"/>
</dbReference>
<dbReference type="GO" id="GO:0008270">
    <property type="term" value="F:zinc ion binding"/>
    <property type="evidence" value="ECO:0007669"/>
    <property type="project" value="UniProtKB-KW"/>
</dbReference>
<dbReference type="PROSITE" id="PS00028">
    <property type="entry name" value="ZINC_FINGER_C2H2_1"/>
    <property type="match status" value="4"/>
</dbReference>
<reference evidence="11" key="1">
    <citation type="submission" date="2003-08" db="EMBL/GenBank/DDBJ databases">
        <authorList>
            <person name="Birren B."/>
            <person name="Nusbaum C."/>
            <person name="Abebe A."/>
            <person name="Abouelleil A."/>
            <person name="Adekoya E."/>
            <person name="Ait-zahra M."/>
            <person name="Allen N."/>
            <person name="Allen T."/>
            <person name="An P."/>
            <person name="Anderson M."/>
            <person name="Anderson S."/>
            <person name="Arachchi H."/>
            <person name="Armbruster J."/>
            <person name="Bachantsang P."/>
            <person name="Baldwin J."/>
            <person name="Barry A."/>
            <person name="Bayul T."/>
            <person name="Blitshsteyn B."/>
            <person name="Bloom T."/>
            <person name="Blye J."/>
            <person name="Boguslavskiy L."/>
            <person name="Borowsky M."/>
            <person name="Boukhgalter B."/>
            <person name="Brunache A."/>
            <person name="Butler J."/>
            <person name="Calixte N."/>
            <person name="Calvo S."/>
            <person name="Camarata J."/>
            <person name="Campo K."/>
            <person name="Chang J."/>
            <person name="Cheshatsang Y."/>
            <person name="Citroen M."/>
            <person name="Collymore A."/>
            <person name="Considine T."/>
            <person name="Cook A."/>
            <person name="Cooke P."/>
            <person name="Corum B."/>
            <person name="Cuomo C."/>
            <person name="David R."/>
            <person name="Dawoe T."/>
            <person name="Degray S."/>
            <person name="Dodge S."/>
            <person name="Dooley K."/>
            <person name="Dorje P."/>
            <person name="Dorjee K."/>
            <person name="Dorris L."/>
            <person name="Duffey N."/>
            <person name="Dupes A."/>
            <person name="Elkins T."/>
            <person name="Engels R."/>
            <person name="Erickson J."/>
            <person name="Farina A."/>
            <person name="Faro S."/>
            <person name="Ferreira P."/>
            <person name="Fischer H."/>
            <person name="Fitzgerald M."/>
            <person name="Foley K."/>
            <person name="Gage D."/>
            <person name="Galagan J."/>
            <person name="Gearin G."/>
            <person name="Gnerre S."/>
            <person name="Gnirke A."/>
            <person name="Goyette A."/>
            <person name="Graham J."/>
            <person name="Grandbois E."/>
            <person name="Gyaltsen K."/>
            <person name="Hafez N."/>
            <person name="Hagopian D."/>
            <person name="Hagos B."/>
            <person name="Hall J."/>
            <person name="Hatcher B."/>
            <person name="Heller A."/>
            <person name="Higgins H."/>
            <person name="Honan T."/>
            <person name="Horn A."/>
            <person name="Houde N."/>
            <person name="Hughes L."/>
            <person name="Hulme W."/>
            <person name="Husby E."/>
            <person name="Iliev I."/>
            <person name="Jaffe D."/>
            <person name="Jones C."/>
            <person name="Kamal M."/>
            <person name="Kamat A."/>
            <person name="Kamvysselis M."/>
            <person name="Karlsson E."/>
            <person name="Kells C."/>
            <person name="Kieu A."/>
            <person name="Kisner P."/>
            <person name="Kodira C."/>
            <person name="Kulbokas E."/>
            <person name="Labutti K."/>
            <person name="Lama D."/>
            <person name="Landers T."/>
            <person name="Leger J."/>
            <person name="Levine S."/>
            <person name="Lewis D."/>
            <person name="Lewis T."/>
            <person name="Lindblad-toh K."/>
            <person name="Liu X."/>
            <person name="Lokyitsang T."/>
            <person name="Lokyitsang Y."/>
            <person name="Lucien O."/>
            <person name="Lui A."/>
            <person name="Ma L.J."/>
            <person name="Mabbitt R."/>
            <person name="Macdonald J."/>
            <person name="Maclean C."/>
            <person name="Major J."/>
            <person name="Manning J."/>
            <person name="Marabella R."/>
            <person name="Maru K."/>
            <person name="Matthews C."/>
            <person name="Mauceli E."/>
            <person name="Mccarthy M."/>
            <person name="Mcdonough S."/>
            <person name="Mcghee T."/>
            <person name="Meldrim J."/>
            <person name="Meneus L."/>
            <person name="Mesirov J."/>
            <person name="Mihalev A."/>
            <person name="Mihova T."/>
            <person name="Mikkelsen T."/>
            <person name="Mlenga V."/>
            <person name="Moru K."/>
            <person name="Mozes J."/>
            <person name="Mulrain L."/>
            <person name="Munson G."/>
            <person name="Naylor J."/>
            <person name="Newes C."/>
            <person name="Nguyen C."/>
            <person name="Nguyen N."/>
            <person name="Nguyen T."/>
            <person name="Nicol R."/>
            <person name="Nielsen C."/>
            <person name="Nizzari M."/>
            <person name="Norbu C."/>
            <person name="Norbu N."/>
            <person name="O'donnell P."/>
            <person name="Okoawo O."/>
            <person name="O'leary S."/>
            <person name="Omotosho B."/>
            <person name="O'neill K."/>
            <person name="Osman S."/>
            <person name="Parker S."/>
            <person name="Perrin D."/>
            <person name="Phunkhang P."/>
            <person name="Piqani B."/>
            <person name="Purcell S."/>
            <person name="Rachupka T."/>
            <person name="Ramasamy U."/>
            <person name="Rameau R."/>
            <person name="Ray V."/>
            <person name="Raymond C."/>
            <person name="Retta R."/>
            <person name="Richardson S."/>
            <person name="Rise C."/>
            <person name="Rodriguez J."/>
            <person name="Rogers J."/>
            <person name="Rogov P."/>
            <person name="Rutman M."/>
            <person name="Schupbach R."/>
            <person name="Seaman C."/>
            <person name="Settipalli S."/>
            <person name="Sharpe T."/>
            <person name="Sheridan J."/>
            <person name="Sherpa N."/>
            <person name="Shi J."/>
            <person name="Smirnov S."/>
            <person name="Smith C."/>
            <person name="Sougnez C."/>
            <person name="Spencer B."/>
            <person name="Stalker J."/>
            <person name="Stange-thomann N."/>
            <person name="Stavropoulos S."/>
            <person name="Stetson K."/>
            <person name="Stone C."/>
            <person name="Stone S."/>
            <person name="Stubbs M."/>
            <person name="Talamas J."/>
            <person name="Tchuinga P."/>
            <person name="Tenzing P."/>
            <person name="Tesfaye S."/>
            <person name="Theodore J."/>
            <person name="Thoulutsang Y."/>
            <person name="Topham K."/>
            <person name="Towey S."/>
            <person name="Tsamla T."/>
            <person name="Tsomo N."/>
            <person name="Vallee D."/>
            <person name="Vassiliev H."/>
            <person name="Venkataraman V."/>
            <person name="Vinson J."/>
            <person name="Vo A."/>
            <person name="Wade C."/>
            <person name="Wang S."/>
            <person name="Wangchuk T."/>
            <person name="Wangdi T."/>
            <person name="Whittaker C."/>
            <person name="Wilkinson J."/>
            <person name="Wu Y."/>
            <person name="Wyman D."/>
            <person name="Yadav S."/>
            <person name="Yang S."/>
            <person name="Yang X."/>
            <person name="Yeager S."/>
            <person name="Yee E."/>
            <person name="Young G."/>
            <person name="Zainoun J."/>
            <person name="Zembeck L."/>
            <person name="Zimmer A."/>
            <person name="Zody M."/>
            <person name="Lander E."/>
        </authorList>
    </citation>
    <scope>NUCLEOTIDE SEQUENCE [LARGE SCALE GENOMIC DNA]</scope>
</reference>
<feature type="region of interest" description="Disordered" evidence="8">
    <location>
        <begin position="153"/>
        <end position="183"/>
    </location>
</feature>
<evidence type="ECO:0000256" key="3">
    <source>
        <dbReference type="ARBA" id="ARBA00022737"/>
    </source>
</evidence>
<evidence type="ECO:0000256" key="5">
    <source>
        <dbReference type="ARBA" id="ARBA00022833"/>
    </source>
</evidence>
<keyword evidence="11" id="KW-1185">Reference proteome</keyword>
<dbReference type="Proteomes" id="UP000007875">
    <property type="component" value="Unassembled WGS sequence"/>
</dbReference>
<feature type="domain" description="C2H2-type" evidence="9">
    <location>
        <begin position="42"/>
        <end position="69"/>
    </location>
</feature>
<keyword evidence="3" id="KW-0677">Repeat</keyword>
<evidence type="ECO:0000256" key="6">
    <source>
        <dbReference type="ARBA" id="ARBA00023242"/>
    </source>
</evidence>
<dbReference type="GO" id="GO:0010468">
    <property type="term" value="P:regulation of gene expression"/>
    <property type="evidence" value="ECO:0007669"/>
    <property type="project" value="TreeGrafter"/>
</dbReference>
<dbReference type="Ensembl" id="ENSCSAVT00000011495.1">
    <property type="protein sequence ID" value="ENSCSAVP00000011362.1"/>
    <property type="gene ID" value="ENSCSAVG00000006650.1"/>
</dbReference>
<evidence type="ECO:0000256" key="1">
    <source>
        <dbReference type="ARBA" id="ARBA00004123"/>
    </source>
</evidence>
<keyword evidence="6" id="KW-0539">Nucleus</keyword>
<dbReference type="FunFam" id="3.30.160.60:FF:001115">
    <property type="entry name" value="Zinc finger protein 236"/>
    <property type="match status" value="1"/>
</dbReference>
<evidence type="ECO:0000313" key="11">
    <source>
        <dbReference type="Proteomes" id="UP000007875"/>
    </source>
</evidence>
<evidence type="ECO:0000256" key="7">
    <source>
        <dbReference type="PROSITE-ProRule" id="PRU00042"/>
    </source>
</evidence>
<accession>H2Z1A0</accession>
<reference evidence="10" key="3">
    <citation type="submission" date="2025-09" db="UniProtKB">
        <authorList>
            <consortium name="Ensembl"/>
        </authorList>
    </citation>
    <scope>IDENTIFICATION</scope>
</reference>
<evidence type="ECO:0000256" key="8">
    <source>
        <dbReference type="SAM" id="MobiDB-lite"/>
    </source>
</evidence>
<evidence type="ECO:0000256" key="4">
    <source>
        <dbReference type="ARBA" id="ARBA00022771"/>
    </source>
</evidence>
<dbReference type="GO" id="GO:0005634">
    <property type="term" value="C:nucleus"/>
    <property type="evidence" value="ECO:0007669"/>
    <property type="project" value="UniProtKB-SubCell"/>
</dbReference>
<dbReference type="Gene3D" id="3.30.160.60">
    <property type="entry name" value="Classic Zinc Finger"/>
    <property type="match status" value="4"/>
</dbReference>
<dbReference type="InterPro" id="IPR013087">
    <property type="entry name" value="Znf_C2H2_type"/>
</dbReference>
<keyword evidence="4 7" id="KW-0863">Zinc-finger</keyword>
<organism evidence="10 11">
    <name type="scientific">Ciona savignyi</name>
    <name type="common">Pacific transparent sea squirt</name>
    <dbReference type="NCBI Taxonomy" id="51511"/>
    <lineage>
        <taxon>Eukaryota</taxon>
        <taxon>Metazoa</taxon>
        <taxon>Chordata</taxon>
        <taxon>Tunicata</taxon>
        <taxon>Ascidiacea</taxon>
        <taxon>Phlebobranchia</taxon>
        <taxon>Cionidae</taxon>
        <taxon>Ciona</taxon>
    </lineage>
</organism>